<sequence length="202" mass="22297">MRTRESRTRVGGRRRQRHNPLRRRSDVVEAWTALAVAVVLCVGAPLAGLAAGWHAYDTARATAAEQRAERHRVRAEVVGSHSHSASVPGAEGDRRPVHRVNVRWSEPGERPRTATTRVPPAVGVGDHTYVWVDGRDRVVPAPTSRTVIWQHALAVGACGAAVAAAVVLALHTLVRRCAMRRRLAEWDRAWSHTGPNWTRNHT</sequence>
<feature type="transmembrane region" description="Helical" evidence="2">
    <location>
        <begin position="148"/>
        <end position="174"/>
    </location>
</feature>
<dbReference type="AlphaFoldDB" id="A0A5B0AJE2"/>
<keyword evidence="2" id="KW-1133">Transmembrane helix</keyword>
<name>A0A5B0AJE2_9ACTN</name>
<feature type="transmembrane region" description="Helical" evidence="2">
    <location>
        <begin position="30"/>
        <end position="53"/>
    </location>
</feature>
<proteinExistence type="predicted"/>
<dbReference type="InterPro" id="IPR039708">
    <property type="entry name" value="MT1774/Rv1733c-like"/>
</dbReference>
<dbReference type="Proteomes" id="UP000324965">
    <property type="component" value="Unassembled WGS sequence"/>
</dbReference>
<comment type="caution">
    <text evidence="3">The sequence shown here is derived from an EMBL/GenBank/DDBJ whole genome shotgun (WGS) entry which is preliminary data.</text>
</comment>
<evidence type="ECO:0008006" key="5">
    <source>
        <dbReference type="Google" id="ProtNLM"/>
    </source>
</evidence>
<dbReference type="EMBL" id="VDFC01000048">
    <property type="protein sequence ID" value="KAA0929930.1"/>
    <property type="molecule type" value="Genomic_DNA"/>
</dbReference>
<feature type="region of interest" description="Disordered" evidence="1">
    <location>
        <begin position="1"/>
        <end position="23"/>
    </location>
</feature>
<dbReference type="OrthoDB" id="5190748at2"/>
<evidence type="ECO:0000313" key="4">
    <source>
        <dbReference type="Proteomes" id="UP000324965"/>
    </source>
</evidence>
<keyword evidence="4" id="KW-1185">Reference proteome</keyword>
<evidence type="ECO:0000256" key="2">
    <source>
        <dbReference type="SAM" id="Phobius"/>
    </source>
</evidence>
<dbReference type="PANTHER" id="PTHR42305:SF1">
    <property type="entry name" value="MEMBRANE PROTEIN RV1733C-RELATED"/>
    <property type="match status" value="1"/>
</dbReference>
<feature type="compositionally biased region" description="Basic residues" evidence="1">
    <location>
        <begin position="10"/>
        <end position="22"/>
    </location>
</feature>
<reference evidence="3 4" key="1">
    <citation type="submission" date="2019-05" db="EMBL/GenBank/DDBJ databases">
        <authorList>
            <person name="Hariharan J."/>
            <person name="Choudoir M.J."/>
            <person name="Diebold P."/>
            <person name="Panke-Buisse K."/>
            <person name="Buckley D.H."/>
        </authorList>
    </citation>
    <scope>NUCLEOTIDE SEQUENCE [LARGE SCALE GENOMIC DNA]</scope>
    <source>
        <strain evidence="3 4">SUN51</strain>
    </source>
</reference>
<accession>A0A5B0AJE2</accession>
<keyword evidence="2" id="KW-0812">Transmembrane</keyword>
<gene>
    <name evidence="3" type="ORF">FGF04_29715</name>
</gene>
<organism evidence="3 4">
    <name type="scientific">Streptomyces apricus</name>
    <dbReference type="NCBI Taxonomy" id="1828112"/>
    <lineage>
        <taxon>Bacteria</taxon>
        <taxon>Bacillati</taxon>
        <taxon>Actinomycetota</taxon>
        <taxon>Actinomycetes</taxon>
        <taxon>Kitasatosporales</taxon>
        <taxon>Streptomycetaceae</taxon>
        <taxon>Streptomyces</taxon>
    </lineage>
</organism>
<dbReference type="PANTHER" id="PTHR42305">
    <property type="entry name" value="MEMBRANE PROTEIN RV1733C-RELATED"/>
    <property type="match status" value="1"/>
</dbReference>
<evidence type="ECO:0000313" key="3">
    <source>
        <dbReference type="EMBL" id="KAA0929930.1"/>
    </source>
</evidence>
<dbReference type="RefSeq" id="WP_149514455.1">
    <property type="nucleotide sequence ID" value="NZ_VDFC01000048.1"/>
</dbReference>
<evidence type="ECO:0000256" key="1">
    <source>
        <dbReference type="SAM" id="MobiDB-lite"/>
    </source>
</evidence>
<keyword evidence="2" id="KW-0472">Membrane</keyword>
<protein>
    <recommendedName>
        <fullName evidence="5">Integral membrane protein</fullName>
    </recommendedName>
</protein>